<dbReference type="PANTHER" id="PTHR46832">
    <property type="entry name" value="5'-METHYLTHIOADENOSINE/S-ADENOSYLHOMOCYSTEINE NUCLEOSIDASE"/>
    <property type="match status" value="1"/>
</dbReference>
<dbReference type="EMBL" id="JAAQPH010000015">
    <property type="protein sequence ID" value="NIA70720.1"/>
    <property type="molecule type" value="Genomic_DNA"/>
</dbReference>
<keyword evidence="7" id="KW-0326">Glycosidase</keyword>
<dbReference type="InterPro" id="IPR000845">
    <property type="entry name" value="Nucleoside_phosphorylase_d"/>
</dbReference>
<evidence type="ECO:0000313" key="7">
    <source>
        <dbReference type="EMBL" id="NIA70720.1"/>
    </source>
</evidence>
<sequence>MLAVIGAMDEEVTLLRAEMTDVSAATHAEILVTKGDFKGTQIALAQCGIGKVNAAICTQMLVNLYKPDALVFSGVAGGLLPNMQVGDLVIASHLIQFDIDLTAFGRRHGELPDSDRMIQSDPGLVEKTTEAFDAAFNGGADEPNLMIGTVVSGDRFVEDSKTLRWLQREFGALATEMEGAAVGYTCQLNAVPFVVTRGLSDTANESAPDDFKSNLETVCKNSFRLMERLIPALA</sequence>
<dbReference type="AlphaFoldDB" id="A0A967F0F0"/>
<organism evidence="7 8">
    <name type="scientific">Pelagibius litoralis</name>
    <dbReference type="NCBI Taxonomy" id="374515"/>
    <lineage>
        <taxon>Bacteria</taxon>
        <taxon>Pseudomonadati</taxon>
        <taxon>Pseudomonadota</taxon>
        <taxon>Alphaproteobacteria</taxon>
        <taxon>Rhodospirillales</taxon>
        <taxon>Rhodovibrionaceae</taxon>
        <taxon>Pelagibius</taxon>
    </lineage>
</organism>
<dbReference type="RefSeq" id="WP_167227605.1">
    <property type="nucleotide sequence ID" value="NZ_JAAQPH010000015.1"/>
</dbReference>
<dbReference type="NCBIfam" id="NF004079">
    <property type="entry name" value="PRK05584.1"/>
    <property type="match status" value="1"/>
</dbReference>
<dbReference type="SUPFAM" id="SSF53167">
    <property type="entry name" value="Purine and uridine phosphorylases"/>
    <property type="match status" value="1"/>
</dbReference>
<comment type="caution">
    <text evidence="7">The sequence shown here is derived from an EMBL/GenBank/DDBJ whole genome shotgun (WGS) entry which is preliminary data.</text>
</comment>
<dbReference type="EC" id="3.2.2.9" evidence="2"/>
<dbReference type="Proteomes" id="UP000761264">
    <property type="component" value="Unassembled WGS sequence"/>
</dbReference>
<keyword evidence="3" id="KW-0028">Amino-acid biosynthesis</keyword>
<evidence type="ECO:0000313" key="8">
    <source>
        <dbReference type="Proteomes" id="UP000761264"/>
    </source>
</evidence>
<keyword evidence="5" id="KW-0486">Methionine biosynthesis</keyword>
<dbReference type="GO" id="GO:0008930">
    <property type="term" value="F:methylthioadenosine nucleosidase activity"/>
    <property type="evidence" value="ECO:0007669"/>
    <property type="project" value="InterPro"/>
</dbReference>
<dbReference type="Pfam" id="PF01048">
    <property type="entry name" value="PNP_UDP_1"/>
    <property type="match status" value="1"/>
</dbReference>
<proteinExistence type="predicted"/>
<dbReference type="InterPro" id="IPR010049">
    <property type="entry name" value="MTA_SAH_Nsdase"/>
</dbReference>
<dbReference type="PANTHER" id="PTHR46832:SF1">
    <property type="entry name" value="5'-METHYLTHIOADENOSINE_S-ADENOSYLHOMOCYSTEINE NUCLEOSIDASE"/>
    <property type="match status" value="1"/>
</dbReference>
<dbReference type="GO" id="GO:0005829">
    <property type="term" value="C:cytosol"/>
    <property type="evidence" value="ECO:0007669"/>
    <property type="project" value="TreeGrafter"/>
</dbReference>
<dbReference type="InterPro" id="IPR035994">
    <property type="entry name" value="Nucleoside_phosphorylase_sf"/>
</dbReference>
<name>A0A967F0F0_9PROT</name>
<dbReference type="GO" id="GO:0019509">
    <property type="term" value="P:L-methionine salvage from methylthioadenosine"/>
    <property type="evidence" value="ECO:0007669"/>
    <property type="project" value="InterPro"/>
</dbReference>
<evidence type="ECO:0000256" key="4">
    <source>
        <dbReference type="ARBA" id="ARBA00022801"/>
    </source>
</evidence>
<keyword evidence="4 7" id="KW-0378">Hydrolase</keyword>
<dbReference type="GO" id="GO:0019284">
    <property type="term" value="P:L-methionine salvage from S-adenosylmethionine"/>
    <property type="evidence" value="ECO:0007669"/>
    <property type="project" value="TreeGrafter"/>
</dbReference>
<dbReference type="GO" id="GO:0009164">
    <property type="term" value="P:nucleoside catabolic process"/>
    <property type="evidence" value="ECO:0007669"/>
    <property type="project" value="InterPro"/>
</dbReference>
<gene>
    <name evidence="7" type="ORF">HBA54_19150</name>
</gene>
<evidence type="ECO:0000256" key="5">
    <source>
        <dbReference type="ARBA" id="ARBA00023167"/>
    </source>
</evidence>
<dbReference type="Gene3D" id="3.40.50.1580">
    <property type="entry name" value="Nucleoside phosphorylase domain"/>
    <property type="match status" value="1"/>
</dbReference>
<evidence type="ECO:0000256" key="3">
    <source>
        <dbReference type="ARBA" id="ARBA00022605"/>
    </source>
</evidence>
<dbReference type="GO" id="GO:0008782">
    <property type="term" value="F:adenosylhomocysteine nucleosidase activity"/>
    <property type="evidence" value="ECO:0007669"/>
    <property type="project" value="UniProtKB-EC"/>
</dbReference>
<reference evidence="7" key="1">
    <citation type="submission" date="2020-03" db="EMBL/GenBank/DDBJ databases">
        <title>Genome of Pelagibius litoralis DSM 21314T.</title>
        <authorList>
            <person name="Wang G."/>
        </authorList>
    </citation>
    <scope>NUCLEOTIDE SEQUENCE</scope>
    <source>
        <strain evidence="7">DSM 21314</strain>
    </source>
</reference>
<dbReference type="CDD" id="cd09008">
    <property type="entry name" value="MTAN"/>
    <property type="match status" value="1"/>
</dbReference>
<comment type="pathway">
    <text evidence="1">Amino-acid biosynthesis; L-methionine biosynthesis via salvage pathway; S-methyl-5-thio-alpha-D-ribose 1-phosphate from S-methyl-5'-thioadenosine (hydrolase route): step 1/2.</text>
</comment>
<evidence type="ECO:0000256" key="1">
    <source>
        <dbReference type="ARBA" id="ARBA00004945"/>
    </source>
</evidence>
<accession>A0A967F0F0</accession>
<protein>
    <recommendedName>
        <fullName evidence="2">adenosylhomocysteine nucleosidase</fullName>
        <ecNumber evidence="2">3.2.2.9</ecNumber>
    </recommendedName>
</protein>
<evidence type="ECO:0000259" key="6">
    <source>
        <dbReference type="Pfam" id="PF01048"/>
    </source>
</evidence>
<evidence type="ECO:0000256" key="2">
    <source>
        <dbReference type="ARBA" id="ARBA00011974"/>
    </source>
</evidence>
<feature type="domain" description="Nucleoside phosphorylase" evidence="6">
    <location>
        <begin position="2"/>
        <end position="230"/>
    </location>
</feature>
<keyword evidence="8" id="KW-1185">Reference proteome</keyword>
<dbReference type="NCBIfam" id="TIGR01704">
    <property type="entry name" value="MTA_SAH-Nsdase"/>
    <property type="match status" value="1"/>
</dbReference>